<protein>
    <submittedName>
        <fullName evidence="1">Uncharacterized protein</fullName>
    </submittedName>
</protein>
<dbReference type="AlphaFoldDB" id="A0A6C0K3S9"/>
<dbReference type="EMBL" id="MN740809">
    <property type="protein sequence ID" value="QHU12692.1"/>
    <property type="molecule type" value="Genomic_DNA"/>
</dbReference>
<evidence type="ECO:0000313" key="1">
    <source>
        <dbReference type="EMBL" id="QHU12692.1"/>
    </source>
</evidence>
<reference evidence="1" key="1">
    <citation type="journal article" date="2020" name="Nature">
        <title>Giant virus diversity and host interactions through global metagenomics.</title>
        <authorList>
            <person name="Schulz F."/>
            <person name="Roux S."/>
            <person name="Paez-Espino D."/>
            <person name="Jungbluth S."/>
            <person name="Walsh D.A."/>
            <person name="Denef V.J."/>
            <person name="McMahon K.D."/>
            <person name="Konstantinidis K.T."/>
            <person name="Eloe-Fadrosh E.A."/>
            <person name="Kyrpides N.C."/>
            <person name="Woyke T."/>
        </authorList>
    </citation>
    <scope>NUCLEOTIDE SEQUENCE</scope>
    <source>
        <strain evidence="1">GVMAG-S-1101172-89</strain>
    </source>
</reference>
<dbReference type="InterPro" id="IPR036412">
    <property type="entry name" value="HAD-like_sf"/>
</dbReference>
<name>A0A6C0K3S9_9ZZZZ</name>
<organism evidence="1">
    <name type="scientific">viral metagenome</name>
    <dbReference type="NCBI Taxonomy" id="1070528"/>
    <lineage>
        <taxon>unclassified sequences</taxon>
        <taxon>metagenomes</taxon>
        <taxon>organismal metagenomes</taxon>
    </lineage>
</organism>
<dbReference type="SUPFAM" id="SSF56784">
    <property type="entry name" value="HAD-like"/>
    <property type="match status" value="1"/>
</dbReference>
<sequence>MAKFVAFDLDATIGSFELIGPWSSIFNVETVENSVVLSAGLKRRMRIAEDMFIEKIKANKKIMEHIFRPNLDELIIPLIKAKRAGKVRAVCIYSNTSETFTMYFAKKIIEERYSCAKFFDCLVDATHPIRKYDWDKNTEDALQPLKTFHGLKKIFRTLCNVKNTIRPENVLFVDDRSEKHHLESEEKNGLTYLHVESYVPEFSEDVRKEAYMVGLQVLLETNLVDYPPFLSSEIFYRSQKVFDAQTLKTISVNGFFSLLKFVEAELINPLQPSAPFKGDDTLIRKTVAEFLSDSTNFQKKK</sequence>
<accession>A0A6C0K3S9</accession>
<proteinExistence type="predicted"/>